<feature type="transmembrane region" description="Helical" evidence="5">
    <location>
        <begin position="45"/>
        <end position="65"/>
    </location>
</feature>
<organism evidence="6 7">
    <name type="scientific">Candidatus Flavonifractor merdigallinarum</name>
    <dbReference type="NCBI Taxonomy" id="2838589"/>
    <lineage>
        <taxon>Bacteria</taxon>
        <taxon>Bacillati</taxon>
        <taxon>Bacillota</taxon>
        <taxon>Clostridia</taxon>
        <taxon>Eubacteriales</taxon>
        <taxon>Oscillospiraceae</taxon>
        <taxon>Flavonifractor</taxon>
    </lineage>
</organism>
<evidence type="ECO:0000256" key="5">
    <source>
        <dbReference type="SAM" id="Phobius"/>
    </source>
</evidence>
<keyword evidence="2 5" id="KW-0812">Transmembrane</keyword>
<feature type="transmembrane region" description="Helical" evidence="5">
    <location>
        <begin position="177"/>
        <end position="196"/>
    </location>
</feature>
<comment type="subcellular location">
    <subcellularLocation>
        <location evidence="1">Membrane</location>
        <topology evidence="1">Multi-pass membrane protein</topology>
    </subcellularLocation>
</comment>
<feature type="transmembrane region" description="Helical" evidence="5">
    <location>
        <begin position="294"/>
        <end position="312"/>
    </location>
</feature>
<evidence type="ECO:0000256" key="4">
    <source>
        <dbReference type="ARBA" id="ARBA00023136"/>
    </source>
</evidence>
<dbReference type="InterPro" id="IPR014743">
    <property type="entry name" value="Cl-channel_core"/>
</dbReference>
<dbReference type="AlphaFoldDB" id="A0A9D1YB20"/>
<feature type="transmembrane region" description="Helical" evidence="5">
    <location>
        <begin position="140"/>
        <end position="165"/>
    </location>
</feature>
<evidence type="ECO:0000256" key="1">
    <source>
        <dbReference type="ARBA" id="ARBA00004141"/>
    </source>
</evidence>
<protein>
    <submittedName>
        <fullName evidence="6">Chloride channel protein</fullName>
    </submittedName>
</protein>
<dbReference type="PANTHER" id="PTHR43427:SF12">
    <property type="entry name" value="CHLORIDE TRANSPORTER"/>
    <property type="match status" value="1"/>
</dbReference>
<dbReference type="GO" id="GO:0015108">
    <property type="term" value="F:chloride transmembrane transporter activity"/>
    <property type="evidence" value="ECO:0007669"/>
    <property type="project" value="InterPro"/>
</dbReference>
<dbReference type="Proteomes" id="UP000823868">
    <property type="component" value="Unassembled WGS sequence"/>
</dbReference>
<evidence type="ECO:0000256" key="2">
    <source>
        <dbReference type="ARBA" id="ARBA00022692"/>
    </source>
</evidence>
<dbReference type="EMBL" id="DXDX01000214">
    <property type="protein sequence ID" value="HIY22560.1"/>
    <property type="molecule type" value="Genomic_DNA"/>
</dbReference>
<sequence length="404" mass="41192">MEHWKEHLRTGVLPLLAAVVIGVVVGAVDALFGRVLLAIGEVRDAHFFPLVVGLPLAGALIAWVYRRWGGPCGQGMGLIFAAGREEAPAIPLRLIPLILGGTWLTHLTGGSAGREGVAVQIGATIGHGLSRRLDQTHHRLYLVAGMAAGFGGLFRTPLAAACFALEVGTAGALDLRALLSTLAGAYTASAVSGALGLEKFTVELTPFTPDARGWCALLVCGVLFGLVGGLFVWALRSAKSALAQKLPNPVIRAAGVGAVLALLLLLLGGGRYSGLGTNLIALATGGGDVLPFDWALKLLFTVCTLAAGFQGGEVTPLFSIGASLGAVLGPVLGLPGAWCAALAYAAVFGGASNTLLAPILIGCEVFGYSALPLLFPVCALSYVCSGSGSIYGAQRTLSDAIFSN</sequence>
<comment type="caution">
    <text evidence="6">The sequence shown here is derived from an EMBL/GenBank/DDBJ whole genome shotgun (WGS) entry which is preliminary data.</text>
</comment>
<keyword evidence="4 5" id="KW-0472">Membrane</keyword>
<dbReference type="InterPro" id="IPR001807">
    <property type="entry name" value="ClC"/>
</dbReference>
<dbReference type="SUPFAM" id="SSF81340">
    <property type="entry name" value="Clc chloride channel"/>
    <property type="match status" value="1"/>
</dbReference>
<gene>
    <name evidence="6" type="ORF">H9841_11760</name>
</gene>
<evidence type="ECO:0000313" key="7">
    <source>
        <dbReference type="Proteomes" id="UP000823868"/>
    </source>
</evidence>
<feature type="transmembrane region" description="Helical" evidence="5">
    <location>
        <begin position="12"/>
        <end position="33"/>
    </location>
</feature>
<feature type="transmembrane region" description="Helical" evidence="5">
    <location>
        <begin position="250"/>
        <end position="274"/>
    </location>
</feature>
<accession>A0A9D1YB20</accession>
<reference evidence="6" key="2">
    <citation type="submission" date="2021-04" db="EMBL/GenBank/DDBJ databases">
        <authorList>
            <person name="Gilroy R."/>
        </authorList>
    </citation>
    <scope>NUCLEOTIDE SEQUENCE</scope>
    <source>
        <strain evidence="6">ChiBcec16_6824</strain>
    </source>
</reference>
<name>A0A9D1YB20_9FIRM</name>
<dbReference type="GO" id="GO:0016020">
    <property type="term" value="C:membrane"/>
    <property type="evidence" value="ECO:0007669"/>
    <property type="project" value="UniProtKB-SubCell"/>
</dbReference>
<evidence type="ECO:0000256" key="3">
    <source>
        <dbReference type="ARBA" id="ARBA00022989"/>
    </source>
</evidence>
<evidence type="ECO:0000313" key="6">
    <source>
        <dbReference type="EMBL" id="HIY22560.1"/>
    </source>
</evidence>
<reference evidence="6" key="1">
    <citation type="journal article" date="2021" name="PeerJ">
        <title>Extensive microbial diversity within the chicken gut microbiome revealed by metagenomics and culture.</title>
        <authorList>
            <person name="Gilroy R."/>
            <person name="Ravi A."/>
            <person name="Getino M."/>
            <person name="Pursley I."/>
            <person name="Horton D.L."/>
            <person name="Alikhan N.F."/>
            <person name="Baker D."/>
            <person name="Gharbi K."/>
            <person name="Hall N."/>
            <person name="Watson M."/>
            <person name="Adriaenssens E.M."/>
            <person name="Foster-Nyarko E."/>
            <person name="Jarju S."/>
            <person name="Secka A."/>
            <person name="Antonio M."/>
            <person name="Oren A."/>
            <person name="Chaudhuri R.R."/>
            <person name="La Ragione R."/>
            <person name="Hildebrand F."/>
            <person name="Pallen M.J."/>
        </authorList>
    </citation>
    <scope>NUCLEOTIDE SEQUENCE</scope>
    <source>
        <strain evidence="6">ChiBcec16_6824</strain>
    </source>
</reference>
<feature type="transmembrane region" description="Helical" evidence="5">
    <location>
        <begin position="216"/>
        <end position="238"/>
    </location>
</feature>
<dbReference type="PANTHER" id="PTHR43427">
    <property type="entry name" value="CHLORIDE CHANNEL PROTEIN CLC-E"/>
    <property type="match status" value="1"/>
</dbReference>
<keyword evidence="3 5" id="KW-1133">Transmembrane helix</keyword>
<feature type="transmembrane region" description="Helical" evidence="5">
    <location>
        <begin position="359"/>
        <end position="385"/>
    </location>
</feature>
<feature type="transmembrane region" description="Helical" evidence="5">
    <location>
        <begin position="324"/>
        <end position="347"/>
    </location>
</feature>
<dbReference type="Pfam" id="PF00654">
    <property type="entry name" value="Voltage_CLC"/>
    <property type="match status" value="1"/>
</dbReference>
<dbReference type="Gene3D" id="1.10.3080.10">
    <property type="entry name" value="Clc chloride channel"/>
    <property type="match status" value="1"/>
</dbReference>
<proteinExistence type="predicted"/>
<dbReference type="InterPro" id="IPR050368">
    <property type="entry name" value="ClC-type_chloride_channel"/>
</dbReference>